<dbReference type="GO" id="GO:0005886">
    <property type="term" value="C:plasma membrane"/>
    <property type="evidence" value="ECO:0007669"/>
    <property type="project" value="TreeGrafter"/>
</dbReference>
<dbReference type="PANTHER" id="PTHR11920:SF494">
    <property type="entry name" value="ATRIAL NATRIURETIC PEPTIDE RECEPTOR 2"/>
    <property type="match status" value="1"/>
</dbReference>
<evidence type="ECO:0000259" key="7">
    <source>
        <dbReference type="Pfam" id="PF01094"/>
    </source>
</evidence>
<keyword evidence="4" id="KW-1133">Transmembrane helix</keyword>
<keyword evidence="3" id="KW-0547">Nucleotide-binding</keyword>
<reference evidence="8 9" key="1">
    <citation type="submission" date="2018-11" db="EMBL/GenBank/DDBJ databases">
        <authorList>
            <consortium name="Pathogen Informatics"/>
        </authorList>
    </citation>
    <scope>NUCLEOTIDE SEQUENCE [LARGE SCALE GENOMIC DNA]</scope>
</reference>
<accession>A0A3P7PF17</accession>
<comment type="subcellular location">
    <subcellularLocation>
        <location evidence="1">Membrane</location>
    </subcellularLocation>
</comment>
<dbReference type="GO" id="GO:0004016">
    <property type="term" value="F:adenylate cyclase activity"/>
    <property type="evidence" value="ECO:0007669"/>
    <property type="project" value="TreeGrafter"/>
</dbReference>
<dbReference type="InterPro" id="IPR001828">
    <property type="entry name" value="ANF_lig-bd_rcpt"/>
</dbReference>
<organism evidence="8 9">
    <name type="scientific">Dibothriocephalus latus</name>
    <name type="common">Fish tapeworm</name>
    <name type="synonym">Diphyllobothrium latum</name>
    <dbReference type="NCBI Taxonomy" id="60516"/>
    <lineage>
        <taxon>Eukaryota</taxon>
        <taxon>Metazoa</taxon>
        <taxon>Spiralia</taxon>
        <taxon>Lophotrochozoa</taxon>
        <taxon>Platyhelminthes</taxon>
        <taxon>Cestoda</taxon>
        <taxon>Eucestoda</taxon>
        <taxon>Diphyllobothriidea</taxon>
        <taxon>Diphyllobothriidae</taxon>
        <taxon>Dibothriocephalus</taxon>
    </lineage>
</organism>
<dbReference type="SUPFAM" id="SSF53822">
    <property type="entry name" value="Periplasmic binding protein-like I"/>
    <property type="match status" value="1"/>
</dbReference>
<evidence type="ECO:0000256" key="1">
    <source>
        <dbReference type="ARBA" id="ARBA00004370"/>
    </source>
</evidence>
<keyword evidence="5" id="KW-0472">Membrane</keyword>
<name>A0A3P7PF17_DIBLA</name>
<evidence type="ECO:0000256" key="6">
    <source>
        <dbReference type="ARBA" id="ARBA00023239"/>
    </source>
</evidence>
<dbReference type="GO" id="GO:0004383">
    <property type="term" value="F:guanylate cyclase activity"/>
    <property type="evidence" value="ECO:0007669"/>
    <property type="project" value="TreeGrafter"/>
</dbReference>
<proteinExistence type="predicted"/>
<keyword evidence="6" id="KW-0456">Lyase</keyword>
<dbReference type="GO" id="GO:0007168">
    <property type="term" value="P:receptor guanylyl cyclase signaling pathway"/>
    <property type="evidence" value="ECO:0007669"/>
    <property type="project" value="TreeGrafter"/>
</dbReference>
<dbReference type="OrthoDB" id="302535at2759"/>
<sequence length="121" mass="13239">MLYAYALNDTLASGGSIWNGTLLTAKMRNRTFKGIAGHVSVDANGDRNADYSLLDMDPETGEFDVVANYYGNEKEYVPVSTKTIDWANAENVPPPDTPVCGFDGTLCRQTTMRASTILHNQ</sequence>
<dbReference type="InterPro" id="IPR028082">
    <property type="entry name" value="Peripla_BP_I"/>
</dbReference>
<evidence type="ECO:0000256" key="5">
    <source>
        <dbReference type="ARBA" id="ARBA00023136"/>
    </source>
</evidence>
<protein>
    <recommendedName>
        <fullName evidence="7">Receptor ligand binding region domain-containing protein</fullName>
    </recommendedName>
</protein>
<dbReference type="FunFam" id="3.40.50.2300:FF:000371">
    <property type="entry name" value="Guanylate cyclase"/>
    <property type="match status" value="1"/>
</dbReference>
<evidence type="ECO:0000256" key="3">
    <source>
        <dbReference type="ARBA" id="ARBA00022741"/>
    </source>
</evidence>
<dbReference type="Pfam" id="PF01094">
    <property type="entry name" value="ANF_receptor"/>
    <property type="match status" value="1"/>
</dbReference>
<dbReference type="InterPro" id="IPR050401">
    <property type="entry name" value="Cyclic_nucleotide_synthase"/>
</dbReference>
<evidence type="ECO:0000313" key="8">
    <source>
        <dbReference type="EMBL" id="VDN18669.1"/>
    </source>
</evidence>
<dbReference type="AlphaFoldDB" id="A0A3P7PF17"/>
<dbReference type="Gene3D" id="3.40.50.2300">
    <property type="match status" value="1"/>
</dbReference>
<evidence type="ECO:0000313" key="9">
    <source>
        <dbReference type="Proteomes" id="UP000281553"/>
    </source>
</evidence>
<dbReference type="Proteomes" id="UP000281553">
    <property type="component" value="Unassembled WGS sequence"/>
</dbReference>
<evidence type="ECO:0000256" key="2">
    <source>
        <dbReference type="ARBA" id="ARBA00022692"/>
    </source>
</evidence>
<dbReference type="GO" id="GO:0000166">
    <property type="term" value="F:nucleotide binding"/>
    <property type="evidence" value="ECO:0007669"/>
    <property type="project" value="UniProtKB-KW"/>
</dbReference>
<dbReference type="PANTHER" id="PTHR11920">
    <property type="entry name" value="GUANYLYL CYCLASE"/>
    <property type="match status" value="1"/>
</dbReference>
<evidence type="ECO:0000256" key="4">
    <source>
        <dbReference type="ARBA" id="ARBA00022989"/>
    </source>
</evidence>
<dbReference type="GO" id="GO:0001653">
    <property type="term" value="F:peptide receptor activity"/>
    <property type="evidence" value="ECO:0007669"/>
    <property type="project" value="TreeGrafter"/>
</dbReference>
<dbReference type="EMBL" id="UYRU01069402">
    <property type="protein sequence ID" value="VDN18669.1"/>
    <property type="molecule type" value="Genomic_DNA"/>
</dbReference>
<feature type="domain" description="Receptor ligand binding region" evidence="7">
    <location>
        <begin position="1"/>
        <end position="58"/>
    </location>
</feature>
<keyword evidence="9" id="KW-1185">Reference proteome</keyword>
<gene>
    <name evidence="8" type="ORF">DILT_LOCUS13237</name>
</gene>
<keyword evidence="2" id="KW-0812">Transmembrane</keyword>